<dbReference type="EMBL" id="NCTK01000002">
    <property type="protein sequence ID" value="OYQ09314.1"/>
    <property type="molecule type" value="Genomic_DNA"/>
</dbReference>
<evidence type="ECO:0000313" key="2">
    <source>
        <dbReference type="Proteomes" id="UP000216164"/>
    </source>
</evidence>
<name>A0AAP7ZHQ6_RALSL</name>
<comment type="caution">
    <text evidence="1">The sequence shown here is derived from an EMBL/GenBank/DDBJ whole genome shotgun (WGS) entry which is preliminary data.</text>
</comment>
<evidence type="ECO:0000313" key="1">
    <source>
        <dbReference type="EMBL" id="OYQ09314.1"/>
    </source>
</evidence>
<organism evidence="1 2">
    <name type="scientific">Ralstonia solanacearum K60</name>
    <dbReference type="NCBI Taxonomy" id="1091042"/>
    <lineage>
        <taxon>Bacteria</taxon>
        <taxon>Pseudomonadati</taxon>
        <taxon>Pseudomonadota</taxon>
        <taxon>Betaproteobacteria</taxon>
        <taxon>Burkholderiales</taxon>
        <taxon>Burkholderiaceae</taxon>
        <taxon>Ralstonia</taxon>
        <taxon>Ralstonia solanacearum species complex</taxon>
    </lineage>
</organism>
<proteinExistence type="predicted"/>
<gene>
    <name evidence="1" type="ORF">B7R77_20445</name>
</gene>
<sequence>MSWLALHGIAKVCPAFPDEGERLAKLDQVVLSTGQNSVKQFVNALESDPKRKASLDKDVRLIVQTAGGCDTDALREWQADGWRVIDTNTQLLAAHGGSIVVNWPTPALLEPIHVSVERRGHDAQGREYLMLSLRNPSKDAIGVALSGKALHAGLCPDPTSMELPITQQSNRAAKVARLASGESLQAKLIQRRLL</sequence>
<dbReference type="AlphaFoldDB" id="A0AAP7ZHQ6"/>
<reference evidence="1 2" key="1">
    <citation type="submission" date="2017-04" db="EMBL/GenBank/DDBJ databases">
        <title>Genome Announcement: Closed genomes of Ralstonia solanacearum strains K60, UW551, and UW700.</title>
        <authorList>
            <person name="Hayes M."/>
            <person name="Macintyre A.M."/>
            <person name="Allen C."/>
        </authorList>
    </citation>
    <scope>NUCLEOTIDE SEQUENCE [LARGE SCALE GENOMIC DNA]</scope>
    <source>
        <strain evidence="1 2">UW25</strain>
    </source>
</reference>
<dbReference type="RefSeq" id="WP_094394801.1">
    <property type="nucleotide sequence ID" value="NZ_NCTK01000002.1"/>
</dbReference>
<dbReference type="Proteomes" id="UP000216164">
    <property type="component" value="Unassembled WGS sequence"/>
</dbReference>
<accession>A0AAP7ZHQ6</accession>
<protein>
    <submittedName>
        <fullName evidence="1">Uncharacterized protein</fullName>
    </submittedName>
</protein>